<organism evidence="1 2">
    <name type="scientific">Ancylobacter tetraedralis</name>
    <dbReference type="NCBI Taxonomy" id="217068"/>
    <lineage>
        <taxon>Bacteria</taxon>
        <taxon>Pseudomonadati</taxon>
        <taxon>Pseudomonadota</taxon>
        <taxon>Alphaproteobacteria</taxon>
        <taxon>Hyphomicrobiales</taxon>
        <taxon>Xanthobacteraceae</taxon>
        <taxon>Ancylobacter</taxon>
    </lineage>
</organism>
<dbReference type="EMBL" id="JACICD010000001">
    <property type="protein sequence ID" value="MBB3770206.1"/>
    <property type="molecule type" value="Genomic_DNA"/>
</dbReference>
<sequence>MPINASRIARGGAYLLLAVPLLAASLIVPVIPGAARAQDANPPATSGAASTLAPVAAGASKPTPSVPGTGLINDYPTVARADYVFGCMAANGQSRQSLEKCSCSIDTIATILPYEKYVEAETILSVGQVAGQQAEVFRSTAMFRDIVADLRRAQAEAEITCFY</sequence>
<comment type="caution">
    <text evidence="1">The sequence shown here is derived from an EMBL/GenBank/DDBJ whole genome shotgun (WGS) entry which is preliminary data.</text>
</comment>
<gene>
    <name evidence="1" type="ORF">FHS55_000792</name>
</gene>
<reference evidence="1 2" key="1">
    <citation type="submission" date="2020-08" db="EMBL/GenBank/DDBJ databases">
        <title>Genomic Encyclopedia of Type Strains, Phase IV (KMG-IV): sequencing the most valuable type-strain genomes for metagenomic binning, comparative biology and taxonomic classification.</title>
        <authorList>
            <person name="Goeker M."/>
        </authorList>
    </citation>
    <scope>NUCLEOTIDE SEQUENCE [LARGE SCALE GENOMIC DNA]</scope>
    <source>
        <strain evidence="1 2">DSM 5895</strain>
    </source>
</reference>
<proteinExistence type="predicted"/>
<evidence type="ECO:0000313" key="1">
    <source>
        <dbReference type="EMBL" id="MBB3770206.1"/>
    </source>
</evidence>
<dbReference type="Proteomes" id="UP000533469">
    <property type="component" value="Unassembled WGS sequence"/>
</dbReference>
<accession>A0A839Z727</accession>
<name>A0A839Z727_9HYPH</name>
<keyword evidence="2" id="KW-1185">Reference proteome</keyword>
<evidence type="ECO:0000313" key="2">
    <source>
        <dbReference type="Proteomes" id="UP000533469"/>
    </source>
</evidence>
<dbReference type="AlphaFoldDB" id="A0A839Z727"/>
<protein>
    <submittedName>
        <fullName evidence="1">Uncharacterized protein</fullName>
    </submittedName>
</protein>